<dbReference type="EMBL" id="CP120631">
    <property type="protein sequence ID" value="WEW61563.1"/>
    <property type="molecule type" value="Genomic_DNA"/>
</dbReference>
<dbReference type="AlphaFoldDB" id="A0AAF0DNC7"/>
<name>A0AAF0DNC7_9EURO</name>
<dbReference type="Proteomes" id="UP001219355">
    <property type="component" value="Chromosome 5"/>
</dbReference>
<gene>
    <name evidence="1" type="ORF">PRK78_007054</name>
</gene>
<keyword evidence="2" id="KW-1185">Reference proteome</keyword>
<sequence length="506" mass="58497">MNLSLRRSEQYRNEIKNPYRENDFMVQRQLEASRKSGRSGDPGQFWLEQLLYLLETSHDDLLADAEKTGANAVAGTYKHVIERYTLQIWKAADGYEFFLNERLVDFEGDTQSFLGTEVKETGPQLVWMTTKDLIHLILPISPEVAVIFCDESRCWESPFADSMHRLKIPFPANSMLKNAPHKDIINVHVPSERRGKNRWPATMAWRVSIGTLSCDHHRILASYSLSHAESFVVVRRRARFERAKRELEVFSKERAEVWKSQGFRFGCTDTQRQLKEEDELSRPSQKQITRIVDDHVSAVAEVLNIIKTSDEPLRRTKHNAFKSWLTVCVLDSYRQNHTATPSSRLDTEPTHFDTIHPAVKAAFEAAYPPQHPDHKHLVTIGFGEFLDYGIGEETFAQLALKIELKISELVHANTFHTHWEAFTTNSQPPEEALLQNDEDLSKEPTLEEELLKKPSFRSMYRAAQGFSVLQWLFEERQDILATFIQQIAVPMEDMRPHVVRTRAKPE</sequence>
<protein>
    <submittedName>
        <fullName evidence="1">Uncharacterized protein</fullName>
    </submittedName>
</protein>
<proteinExistence type="predicted"/>
<reference evidence="1" key="1">
    <citation type="submission" date="2023-03" db="EMBL/GenBank/DDBJ databases">
        <title>Emydomyces testavorans Genome Sequence.</title>
        <authorList>
            <person name="Hoyer L."/>
        </authorList>
    </citation>
    <scope>NUCLEOTIDE SEQUENCE</scope>
    <source>
        <strain evidence="1">16-2883</strain>
    </source>
</reference>
<accession>A0AAF0DNC7</accession>
<evidence type="ECO:0000313" key="1">
    <source>
        <dbReference type="EMBL" id="WEW61563.1"/>
    </source>
</evidence>
<evidence type="ECO:0000313" key="2">
    <source>
        <dbReference type="Proteomes" id="UP001219355"/>
    </source>
</evidence>
<organism evidence="1 2">
    <name type="scientific">Emydomyces testavorans</name>
    <dbReference type="NCBI Taxonomy" id="2070801"/>
    <lineage>
        <taxon>Eukaryota</taxon>
        <taxon>Fungi</taxon>
        <taxon>Dikarya</taxon>
        <taxon>Ascomycota</taxon>
        <taxon>Pezizomycotina</taxon>
        <taxon>Eurotiomycetes</taxon>
        <taxon>Eurotiomycetidae</taxon>
        <taxon>Onygenales</taxon>
        <taxon>Nannizziopsiaceae</taxon>
        <taxon>Emydomyces</taxon>
    </lineage>
</organism>